<accession>C7LS31</accession>
<dbReference type="eggNOG" id="ENOG50331KT">
    <property type="taxonomic scope" value="Bacteria"/>
</dbReference>
<gene>
    <name evidence="1" type="ordered locus">Dbac_1315</name>
</gene>
<protein>
    <submittedName>
        <fullName evidence="1">Uncharacterized protein</fullName>
    </submittedName>
</protein>
<dbReference type="Proteomes" id="UP000002216">
    <property type="component" value="Chromosome"/>
</dbReference>
<proteinExistence type="predicted"/>
<keyword evidence="2" id="KW-1185">Reference proteome</keyword>
<dbReference type="RefSeq" id="WP_015773508.1">
    <property type="nucleotide sequence ID" value="NC_013173.1"/>
</dbReference>
<evidence type="ECO:0000313" key="1">
    <source>
        <dbReference type="EMBL" id="ACU89414.1"/>
    </source>
</evidence>
<dbReference type="KEGG" id="dba:Dbac_1315"/>
<dbReference type="HOGENOM" id="CLU_150467_0_0_7"/>
<dbReference type="EMBL" id="CP001629">
    <property type="protein sequence ID" value="ACU89414.1"/>
    <property type="molecule type" value="Genomic_DNA"/>
</dbReference>
<reference evidence="1 2" key="1">
    <citation type="journal article" date="2009" name="Stand. Genomic Sci.">
        <title>Complete genome sequence of Desulfomicrobium baculatum type strain (X).</title>
        <authorList>
            <person name="Copeland A."/>
            <person name="Spring S."/>
            <person name="Goker M."/>
            <person name="Schneider S."/>
            <person name="Lapidus A."/>
            <person name="Del Rio T.G."/>
            <person name="Tice H."/>
            <person name="Cheng J.F."/>
            <person name="Chen F."/>
            <person name="Nolan M."/>
            <person name="Bruce D."/>
            <person name="Goodwin L."/>
            <person name="Pitluck S."/>
            <person name="Ivanova N."/>
            <person name="Mavrommatis K."/>
            <person name="Ovchinnikova G."/>
            <person name="Pati A."/>
            <person name="Chen A."/>
            <person name="Palaniappan K."/>
            <person name="Land M."/>
            <person name="Hauser L."/>
            <person name="Chang Y.J."/>
            <person name="Jeffries C.C."/>
            <person name="Meincke L."/>
            <person name="Sims D."/>
            <person name="Brettin T."/>
            <person name="Detter J.C."/>
            <person name="Han C."/>
            <person name="Chain P."/>
            <person name="Bristow J."/>
            <person name="Eisen J.A."/>
            <person name="Markowitz V."/>
            <person name="Hugenholtz P."/>
            <person name="Kyrpides N.C."/>
            <person name="Klenk H.P."/>
            <person name="Lucas S."/>
        </authorList>
    </citation>
    <scope>NUCLEOTIDE SEQUENCE [LARGE SCALE GENOMIC DNA]</scope>
    <source>
        <strain evidence="2">DSM 4028 / VKM B-1378 / X</strain>
    </source>
</reference>
<dbReference type="OrthoDB" id="5366050at2"/>
<name>C7LS31_DESBD</name>
<evidence type="ECO:0000313" key="2">
    <source>
        <dbReference type="Proteomes" id="UP000002216"/>
    </source>
</evidence>
<organism evidence="1 2">
    <name type="scientific">Desulfomicrobium baculatum (strain DSM 4028 / VKM B-1378 / X)</name>
    <name type="common">Desulfovibrio baculatus</name>
    <dbReference type="NCBI Taxonomy" id="525897"/>
    <lineage>
        <taxon>Bacteria</taxon>
        <taxon>Pseudomonadati</taxon>
        <taxon>Thermodesulfobacteriota</taxon>
        <taxon>Desulfovibrionia</taxon>
        <taxon>Desulfovibrionales</taxon>
        <taxon>Desulfomicrobiaceae</taxon>
        <taxon>Desulfomicrobium</taxon>
    </lineage>
</organism>
<dbReference type="AlphaFoldDB" id="C7LS31"/>
<sequence length="144" mass="16448">MESLKNVKNIILECPHCKTENKIHLENTNCEKCDKSFSGTKFKKAAASILMTSMLVSSGLFGYKQYQKNSHRYPISVEYSIIDKCVSGSGYLIPREYVSHKLKICVYSLEKSQENISYSEYSGDTAQFANEFQKHAYEASKFLQ</sequence>